<dbReference type="OrthoDB" id="9782395at2"/>
<dbReference type="EMBL" id="FQXO01000111">
    <property type="protein sequence ID" value="SHH87173.1"/>
    <property type="molecule type" value="Genomic_DNA"/>
</dbReference>
<evidence type="ECO:0000313" key="3">
    <source>
        <dbReference type="EMBL" id="SHH87173.1"/>
    </source>
</evidence>
<evidence type="ECO:0000313" key="4">
    <source>
        <dbReference type="Proteomes" id="UP000183967"/>
    </source>
</evidence>
<keyword evidence="1" id="KW-0472">Membrane</keyword>
<protein>
    <submittedName>
        <fullName evidence="3">Protein SanA, affects membrane permeability for vancomycin</fullName>
    </submittedName>
</protein>
<dbReference type="PANTHER" id="PTHR30336:SF6">
    <property type="entry name" value="INTEGRAL MEMBRANE PROTEIN"/>
    <property type="match status" value="1"/>
</dbReference>
<sequence>MNRLFKRILSILLICIIFGIVVVGIINYNIIKFSNKYIVSLEDAPKCEAALVLGALVYRNGRVSPILQDRLDVGIELYKNNIVKKVLLSGDHGQKSYDEVNAMKEYVISRNVPAEDIFLDHAGFNTYDSLYRAKHVFQAKEIIIVTQEYHLPRAIYIARKLGIDAYGVTADKHIYPKMPLYKNREFLARVKDYVLVNFLKPKSRYLGEVIDLSGDGRITNDKK</sequence>
<dbReference type="AlphaFoldDB" id="A0A1M5WIZ4"/>
<dbReference type="Pfam" id="PF02698">
    <property type="entry name" value="DUF218"/>
    <property type="match status" value="1"/>
</dbReference>
<dbReference type="InterPro" id="IPR051599">
    <property type="entry name" value="Cell_Envelope_Assoc"/>
</dbReference>
<feature type="transmembrane region" description="Helical" evidence="1">
    <location>
        <begin position="12"/>
        <end position="31"/>
    </location>
</feature>
<feature type="domain" description="DUF218" evidence="2">
    <location>
        <begin position="49"/>
        <end position="168"/>
    </location>
</feature>
<dbReference type="Gene3D" id="3.40.50.620">
    <property type="entry name" value="HUPs"/>
    <property type="match status" value="1"/>
</dbReference>
<evidence type="ECO:0000259" key="2">
    <source>
        <dbReference type="Pfam" id="PF02698"/>
    </source>
</evidence>
<proteinExistence type="predicted"/>
<dbReference type="PANTHER" id="PTHR30336">
    <property type="entry name" value="INNER MEMBRANE PROTEIN, PROBABLE PERMEASE"/>
    <property type="match status" value="1"/>
</dbReference>
<evidence type="ECO:0000256" key="1">
    <source>
        <dbReference type="SAM" id="Phobius"/>
    </source>
</evidence>
<keyword evidence="4" id="KW-1185">Reference proteome</keyword>
<dbReference type="CDD" id="cd06259">
    <property type="entry name" value="YdcF-like"/>
    <property type="match status" value="1"/>
</dbReference>
<name>A0A1M5WIZ4_9FIRM</name>
<reference evidence="4" key="1">
    <citation type="submission" date="2016-11" db="EMBL/GenBank/DDBJ databases">
        <authorList>
            <person name="Varghese N."/>
            <person name="Submissions S."/>
        </authorList>
    </citation>
    <scope>NUCLEOTIDE SEQUENCE [LARGE SCALE GENOMIC DNA]</scope>
    <source>
        <strain evidence="4">DSM 13643</strain>
    </source>
</reference>
<dbReference type="GO" id="GO:0005886">
    <property type="term" value="C:plasma membrane"/>
    <property type="evidence" value="ECO:0007669"/>
    <property type="project" value="TreeGrafter"/>
</dbReference>
<keyword evidence="1" id="KW-0812">Transmembrane</keyword>
<dbReference type="InterPro" id="IPR003848">
    <property type="entry name" value="DUF218"/>
</dbReference>
<keyword evidence="1" id="KW-1133">Transmembrane helix</keyword>
<dbReference type="RefSeq" id="WP_073198003.1">
    <property type="nucleotide sequence ID" value="NZ_FQXO01000111.1"/>
</dbReference>
<dbReference type="Proteomes" id="UP000183967">
    <property type="component" value="Unassembled WGS sequence"/>
</dbReference>
<accession>A0A1M5WIZ4</accession>
<dbReference type="InterPro" id="IPR014729">
    <property type="entry name" value="Rossmann-like_a/b/a_fold"/>
</dbReference>
<gene>
    <name evidence="3" type="ORF">SAMN02745135_02491</name>
</gene>
<organism evidence="3 4">
    <name type="scientific">Caloranaerobacter azorensis DSM 13643</name>
    <dbReference type="NCBI Taxonomy" id="1121264"/>
    <lineage>
        <taxon>Bacteria</taxon>
        <taxon>Bacillati</taxon>
        <taxon>Bacillota</taxon>
        <taxon>Tissierellia</taxon>
        <taxon>Tissierellales</taxon>
        <taxon>Thermohalobacteraceae</taxon>
        <taxon>Caloranaerobacter</taxon>
    </lineage>
</organism>